<proteinExistence type="predicted"/>
<evidence type="ECO:0000256" key="1">
    <source>
        <dbReference type="SAM" id="SignalP"/>
    </source>
</evidence>
<comment type="caution">
    <text evidence="2">The sequence shown here is derived from an EMBL/GenBank/DDBJ whole genome shotgun (WGS) entry which is preliminary data.</text>
</comment>
<dbReference type="PROSITE" id="PS51257">
    <property type="entry name" value="PROKAR_LIPOPROTEIN"/>
    <property type="match status" value="1"/>
</dbReference>
<reference evidence="2 3" key="1">
    <citation type="submission" date="2018-03" db="EMBL/GenBank/DDBJ databases">
        <title>Genomic Encyclopedia of Archaeal and Bacterial Type Strains, Phase II (KMG-II): from individual species to whole genera.</title>
        <authorList>
            <person name="Goeker M."/>
        </authorList>
    </citation>
    <scope>NUCLEOTIDE SEQUENCE [LARGE SCALE GENOMIC DNA]</scope>
    <source>
        <strain evidence="2 3">DSM 100214</strain>
    </source>
</reference>
<keyword evidence="1" id="KW-0732">Signal</keyword>
<dbReference type="AlphaFoldDB" id="A0A2V3PT75"/>
<feature type="signal peptide" evidence="1">
    <location>
        <begin position="1"/>
        <end position="20"/>
    </location>
</feature>
<dbReference type="Proteomes" id="UP000247973">
    <property type="component" value="Unassembled WGS sequence"/>
</dbReference>
<keyword evidence="3" id="KW-1185">Reference proteome</keyword>
<organism evidence="2 3">
    <name type="scientific">Dysgonomonas alginatilytica</name>
    <dbReference type="NCBI Taxonomy" id="1605892"/>
    <lineage>
        <taxon>Bacteria</taxon>
        <taxon>Pseudomonadati</taxon>
        <taxon>Bacteroidota</taxon>
        <taxon>Bacteroidia</taxon>
        <taxon>Bacteroidales</taxon>
        <taxon>Dysgonomonadaceae</taxon>
        <taxon>Dysgonomonas</taxon>
    </lineage>
</organism>
<dbReference type="SUPFAM" id="SSF117070">
    <property type="entry name" value="LEA14-like"/>
    <property type="match status" value="1"/>
</dbReference>
<protein>
    <submittedName>
        <fullName evidence="2">LEA14-like dessication related protein</fullName>
    </submittedName>
</protein>
<gene>
    <name evidence="2" type="ORF">CLV62_10371</name>
</gene>
<evidence type="ECO:0000313" key="3">
    <source>
        <dbReference type="Proteomes" id="UP000247973"/>
    </source>
</evidence>
<dbReference type="Gene3D" id="2.60.40.1820">
    <property type="match status" value="1"/>
</dbReference>
<sequence length="195" mass="20589">MKQKLSALLLICIAVMFSGCGVTNDLTSAYNVTKCEYDYKSISNLTVSGVNLSNGISPLSVPKLLGILGGTASSIPMNFTLNLNVKNPNTTAAIMNGLQYIVSIDDIQFTTGHVDQTMNIAAGTTQVLPLNIGVDLATLMTNNSKSAVENIAKNFIGIGDTKSNVKVQIKPTFMIGGTPITSPVYFPVSFTFGGK</sequence>
<name>A0A2V3PT75_9BACT</name>
<feature type="chain" id="PRO_5015871260" evidence="1">
    <location>
        <begin position="21"/>
        <end position="195"/>
    </location>
</feature>
<dbReference type="OrthoDB" id="704817at2"/>
<dbReference type="RefSeq" id="WP_110309555.1">
    <property type="nucleotide sequence ID" value="NZ_QICL01000003.1"/>
</dbReference>
<accession>A0A2V3PT75</accession>
<evidence type="ECO:0000313" key="2">
    <source>
        <dbReference type="EMBL" id="PXV67398.1"/>
    </source>
</evidence>
<dbReference type="EMBL" id="QICL01000003">
    <property type="protein sequence ID" value="PXV67398.1"/>
    <property type="molecule type" value="Genomic_DNA"/>
</dbReference>